<feature type="transmembrane region" description="Helical" evidence="1">
    <location>
        <begin position="12"/>
        <end position="32"/>
    </location>
</feature>
<accession>M9M1L7</accession>
<dbReference type="OrthoDB" id="9773956at2"/>
<sequence>MIEIFRNPEWKSIVIKVIVLQVLLAVLVFVFMSQQVGHINKAIVNQNVALIGHVLKKEPQFENEIIHYITQGAQEHEVTEGKRILAQYGYNEELLDYPYFALRFYRCHCINCFLEYCKYSKYESHSSHERVRSTQGHRHDPE</sequence>
<name>M9M1L7_PAEPP</name>
<keyword evidence="1" id="KW-1133">Transmembrane helix</keyword>
<keyword evidence="1" id="KW-0472">Membrane</keyword>
<protein>
    <submittedName>
        <fullName evidence="2">Signal transduction histidine kinase</fullName>
    </submittedName>
</protein>
<keyword evidence="1" id="KW-0812">Transmembrane</keyword>
<dbReference type="GO" id="GO:0016301">
    <property type="term" value="F:kinase activity"/>
    <property type="evidence" value="ECO:0007669"/>
    <property type="project" value="UniProtKB-KW"/>
</dbReference>
<organism evidence="2 3">
    <name type="scientific">Paenibacillus popilliae ATCC 14706</name>
    <dbReference type="NCBI Taxonomy" id="1212764"/>
    <lineage>
        <taxon>Bacteria</taxon>
        <taxon>Bacillati</taxon>
        <taxon>Bacillota</taxon>
        <taxon>Bacilli</taxon>
        <taxon>Bacillales</taxon>
        <taxon>Paenibacillaceae</taxon>
        <taxon>Paenibacillus</taxon>
    </lineage>
</organism>
<gene>
    <name evidence="2" type="ORF">PPOP_2169</name>
</gene>
<evidence type="ECO:0000313" key="2">
    <source>
        <dbReference type="EMBL" id="GAC42809.1"/>
    </source>
</evidence>
<keyword evidence="2" id="KW-0808">Transferase</keyword>
<keyword evidence="3" id="KW-1185">Reference proteome</keyword>
<comment type="caution">
    <text evidence="2">The sequence shown here is derived from an EMBL/GenBank/DDBJ whole genome shotgun (WGS) entry which is preliminary data.</text>
</comment>
<reference evidence="2 3" key="1">
    <citation type="submission" date="2012-10" db="EMBL/GenBank/DDBJ databases">
        <title>Draft Genome Sequence of Paenibacillus popilliae ATCC 14706T.</title>
        <authorList>
            <person name="Iiyama K."/>
            <person name="Mori K."/>
            <person name="Mon H."/>
            <person name="Chieda Y."/>
            <person name="Lee J.M."/>
            <person name="Kusakabe T."/>
            <person name="Tashiro K."/>
            <person name="Asano S."/>
            <person name="Yasunaga-Aoki C."/>
            <person name="Shimizu S."/>
        </authorList>
    </citation>
    <scope>NUCLEOTIDE SEQUENCE [LARGE SCALE GENOMIC DNA]</scope>
    <source>
        <strain evidence="2 3">ATCC 14706</strain>
    </source>
</reference>
<dbReference type="Proteomes" id="UP000029453">
    <property type="component" value="Unassembled WGS sequence"/>
</dbReference>
<dbReference type="EMBL" id="BALG01000140">
    <property type="protein sequence ID" value="GAC42809.1"/>
    <property type="molecule type" value="Genomic_DNA"/>
</dbReference>
<proteinExistence type="predicted"/>
<dbReference type="RefSeq" id="WP_006286304.1">
    <property type="nucleotide sequence ID" value="NZ_BALG01000140.1"/>
</dbReference>
<evidence type="ECO:0000256" key="1">
    <source>
        <dbReference type="SAM" id="Phobius"/>
    </source>
</evidence>
<dbReference type="AlphaFoldDB" id="M9M1L7"/>
<keyword evidence="2" id="KW-0418">Kinase</keyword>
<evidence type="ECO:0000313" key="3">
    <source>
        <dbReference type="Proteomes" id="UP000029453"/>
    </source>
</evidence>